<dbReference type="AlphaFoldDB" id="A0AAN8ZA39"/>
<feature type="compositionally biased region" description="Low complexity" evidence="5">
    <location>
        <begin position="116"/>
        <end position="141"/>
    </location>
</feature>
<reference evidence="7 8" key="1">
    <citation type="submission" date="2023-12" db="EMBL/GenBank/DDBJ databases">
        <title>A high-quality genome assembly for Dillenia turbinata (Dilleniales).</title>
        <authorList>
            <person name="Chanderbali A."/>
        </authorList>
    </citation>
    <scope>NUCLEOTIDE SEQUENCE [LARGE SCALE GENOMIC DNA]</scope>
    <source>
        <strain evidence="7">LSX21</strain>
        <tissue evidence="7">Leaf</tissue>
    </source>
</reference>
<proteinExistence type="predicted"/>
<keyword evidence="8" id="KW-1185">Reference proteome</keyword>
<protein>
    <submittedName>
        <fullName evidence="7">B-box-type zinc finger</fullName>
    </submittedName>
</protein>
<sequence length="162" mass="17920">MKRCELCESPAKMHCESDAASLCWECDVKVHAANFLVAKHNRILLCHFCQSPTPWSGSGPNLGSAISLCHTCLSRRYHQASHSVRQLDLNSTIPVEENDDADDDDGEVDGDENEENQVVPWSSSSSSVINTNSEENTTSESTMVVDFFNQTVENGEIDVDLR</sequence>
<dbReference type="SMART" id="SM00336">
    <property type="entry name" value="BBOX"/>
    <property type="match status" value="1"/>
</dbReference>
<evidence type="ECO:0000313" key="8">
    <source>
        <dbReference type="Proteomes" id="UP001370490"/>
    </source>
</evidence>
<evidence type="ECO:0000256" key="2">
    <source>
        <dbReference type="ARBA" id="ARBA00022771"/>
    </source>
</evidence>
<gene>
    <name evidence="7" type="ORF">RJ641_002083</name>
</gene>
<dbReference type="Pfam" id="PF00643">
    <property type="entry name" value="zf-B_box"/>
    <property type="match status" value="1"/>
</dbReference>
<comment type="caution">
    <text evidence="7">The sequence shown here is derived from an EMBL/GenBank/DDBJ whole genome shotgun (WGS) entry which is preliminary data.</text>
</comment>
<dbReference type="CDD" id="cd19821">
    <property type="entry name" value="Bbox1_BBX-like"/>
    <property type="match status" value="1"/>
</dbReference>
<feature type="domain" description="B box-type" evidence="6">
    <location>
        <begin position="1"/>
        <end position="45"/>
    </location>
</feature>
<keyword evidence="1" id="KW-0479">Metal-binding</keyword>
<evidence type="ECO:0000313" key="7">
    <source>
        <dbReference type="EMBL" id="KAK6932459.1"/>
    </source>
</evidence>
<evidence type="ECO:0000256" key="4">
    <source>
        <dbReference type="PROSITE-ProRule" id="PRU00024"/>
    </source>
</evidence>
<evidence type="ECO:0000256" key="1">
    <source>
        <dbReference type="ARBA" id="ARBA00022723"/>
    </source>
</evidence>
<name>A0AAN8ZA39_9MAGN</name>
<evidence type="ECO:0000256" key="5">
    <source>
        <dbReference type="SAM" id="MobiDB-lite"/>
    </source>
</evidence>
<keyword evidence="2 4" id="KW-0863">Zinc-finger</keyword>
<evidence type="ECO:0000256" key="3">
    <source>
        <dbReference type="ARBA" id="ARBA00022833"/>
    </source>
</evidence>
<dbReference type="InterPro" id="IPR000315">
    <property type="entry name" value="Znf_B-box"/>
</dbReference>
<dbReference type="InterPro" id="IPR049808">
    <property type="entry name" value="CONSTANS-like_Bbox1"/>
</dbReference>
<dbReference type="GO" id="GO:0008270">
    <property type="term" value="F:zinc ion binding"/>
    <property type="evidence" value="ECO:0007669"/>
    <property type="project" value="UniProtKB-KW"/>
</dbReference>
<dbReference type="EMBL" id="JBAMMX010000010">
    <property type="protein sequence ID" value="KAK6932459.1"/>
    <property type="molecule type" value="Genomic_DNA"/>
</dbReference>
<dbReference type="Proteomes" id="UP001370490">
    <property type="component" value="Unassembled WGS sequence"/>
</dbReference>
<dbReference type="PANTHER" id="PTHR31717:SF60">
    <property type="entry name" value="B-BOX TYPE ZINC FINGER FAMILY PROTEIN"/>
    <property type="match status" value="1"/>
</dbReference>
<dbReference type="PROSITE" id="PS50119">
    <property type="entry name" value="ZF_BBOX"/>
    <property type="match status" value="1"/>
</dbReference>
<keyword evidence="3" id="KW-0862">Zinc</keyword>
<evidence type="ECO:0000259" key="6">
    <source>
        <dbReference type="PROSITE" id="PS50119"/>
    </source>
</evidence>
<accession>A0AAN8ZA39</accession>
<feature type="region of interest" description="Disordered" evidence="5">
    <location>
        <begin position="88"/>
        <end position="141"/>
    </location>
</feature>
<feature type="compositionally biased region" description="Acidic residues" evidence="5">
    <location>
        <begin position="96"/>
        <end position="115"/>
    </location>
</feature>
<organism evidence="7 8">
    <name type="scientific">Dillenia turbinata</name>
    <dbReference type="NCBI Taxonomy" id="194707"/>
    <lineage>
        <taxon>Eukaryota</taxon>
        <taxon>Viridiplantae</taxon>
        <taxon>Streptophyta</taxon>
        <taxon>Embryophyta</taxon>
        <taxon>Tracheophyta</taxon>
        <taxon>Spermatophyta</taxon>
        <taxon>Magnoliopsida</taxon>
        <taxon>eudicotyledons</taxon>
        <taxon>Gunneridae</taxon>
        <taxon>Pentapetalae</taxon>
        <taxon>Dilleniales</taxon>
        <taxon>Dilleniaceae</taxon>
        <taxon>Dillenia</taxon>
    </lineage>
</organism>
<dbReference type="PANTHER" id="PTHR31717">
    <property type="entry name" value="ZINC FINGER PROTEIN CONSTANS-LIKE 10"/>
    <property type="match status" value="1"/>
</dbReference>